<dbReference type="Gene3D" id="3.30.40.10">
    <property type="entry name" value="Zinc/RING finger domain, C3HC4 (zinc finger)"/>
    <property type="match status" value="1"/>
</dbReference>
<gene>
    <name evidence="26" type="ORF">mPipKuh1_015038</name>
</gene>
<evidence type="ECO:0000256" key="7">
    <source>
        <dbReference type="ARBA" id="ARBA00022553"/>
    </source>
</evidence>
<dbReference type="InterPro" id="IPR047134">
    <property type="entry name" value="RNF4"/>
</dbReference>
<keyword evidence="14" id="KW-0805">Transcription regulation</keyword>
<dbReference type="AlphaFoldDB" id="A0A7J7RW61"/>
<evidence type="ECO:0000256" key="10">
    <source>
        <dbReference type="ARBA" id="ARBA00022771"/>
    </source>
</evidence>
<dbReference type="GO" id="GO:0016605">
    <property type="term" value="C:PML body"/>
    <property type="evidence" value="ECO:0007669"/>
    <property type="project" value="UniProtKB-SubCell"/>
</dbReference>
<keyword evidence="13" id="KW-0832">Ubl conjugation</keyword>
<dbReference type="SUPFAM" id="SSF57850">
    <property type="entry name" value="RING/U-box"/>
    <property type="match status" value="1"/>
</dbReference>
<dbReference type="GO" id="GO:0003677">
    <property type="term" value="F:DNA binding"/>
    <property type="evidence" value="ECO:0007669"/>
    <property type="project" value="UniProtKB-KW"/>
</dbReference>
<keyword evidence="9" id="KW-0479">Metal-binding</keyword>
<evidence type="ECO:0000313" key="27">
    <source>
        <dbReference type="Proteomes" id="UP000558488"/>
    </source>
</evidence>
<dbReference type="GO" id="GO:0045944">
    <property type="term" value="P:positive regulation of transcription by RNA polymerase II"/>
    <property type="evidence" value="ECO:0007669"/>
    <property type="project" value="TreeGrafter"/>
</dbReference>
<keyword evidence="6" id="KW-0963">Cytoplasm</keyword>
<keyword evidence="18" id="KW-0539">Nucleus</keyword>
<protein>
    <recommendedName>
        <fullName evidence="21">E3 ubiquitin-protein ligase RNF4</fullName>
        <ecNumber evidence="5">2.3.2.27</ecNumber>
    </recommendedName>
    <alternativeName>
        <fullName evidence="22">RING finger protein 4</fullName>
    </alternativeName>
</protein>
<dbReference type="InterPro" id="IPR017907">
    <property type="entry name" value="Znf_RING_CS"/>
</dbReference>
<comment type="subunit">
    <text evidence="20">Homodimer (via RING-type zinc finger domain). Interacts with GSC2. Interacts with AR/the androgen receptor and TBP. Interacts with TCF20. Interacts with PATZ1. Interacts with TRPS1; negatively regulates TRPS1 transcriptional repressor activity. Interacts with PML (isoform PML-1, isoform PML-2, isoform PML-3, isoform PML-4, isoform PML-5 and isoform PML-6). Interacts with PRDM1/Blimp-1.</text>
</comment>
<comment type="catalytic activity">
    <reaction evidence="1">
        <text>S-ubiquitinyl-[E2 ubiquitin-conjugating enzyme]-L-cysteine + [acceptor protein]-L-lysine = [E2 ubiquitin-conjugating enzyme]-L-cysteine + N(6)-ubiquitinyl-[acceptor protein]-L-lysine.</text>
        <dbReference type="EC" id="2.3.2.27"/>
    </reaction>
</comment>
<organism evidence="26 27">
    <name type="scientific">Pipistrellus kuhlii</name>
    <name type="common">Kuhl's pipistrelle</name>
    <dbReference type="NCBI Taxonomy" id="59472"/>
    <lineage>
        <taxon>Eukaryota</taxon>
        <taxon>Metazoa</taxon>
        <taxon>Chordata</taxon>
        <taxon>Craniata</taxon>
        <taxon>Vertebrata</taxon>
        <taxon>Euteleostomi</taxon>
        <taxon>Mammalia</taxon>
        <taxon>Eutheria</taxon>
        <taxon>Laurasiatheria</taxon>
        <taxon>Chiroptera</taxon>
        <taxon>Yangochiroptera</taxon>
        <taxon>Vespertilionidae</taxon>
        <taxon>Pipistrellus</taxon>
    </lineage>
</organism>
<accession>A0A7J7RW61</accession>
<dbReference type="Pfam" id="PF13639">
    <property type="entry name" value="zf-RING_2"/>
    <property type="match status" value="1"/>
</dbReference>
<evidence type="ECO:0000313" key="26">
    <source>
        <dbReference type="EMBL" id="KAF6280204.1"/>
    </source>
</evidence>
<feature type="region of interest" description="Disordered" evidence="24">
    <location>
        <begin position="158"/>
        <end position="190"/>
    </location>
</feature>
<evidence type="ECO:0000256" key="21">
    <source>
        <dbReference type="ARBA" id="ARBA00074501"/>
    </source>
</evidence>
<evidence type="ECO:0000256" key="19">
    <source>
        <dbReference type="ARBA" id="ARBA00059625"/>
    </source>
</evidence>
<evidence type="ECO:0000256" key="6">
    <source>
        <dbReference type="ARBA" id="ARBA00022490"/>
    </source>
</evidence>
<evidence type="ECO:0000256" key="3">
    <source>
        <dbReference type="ARBA" id="ARBA00004496"/>
    </source>
</evidence>
<evidence type="ECO:0000256" key="1">
    <source>
        <dbReference type="ARBA" id="ARBA00000900"/>
    </source>
</evidence>
<keyword evidence="11" id="KW-0833">Ubl conjugation pathway</keyword>
<reference evidence="26 27" key="1">
    <citation type="journal article" date="2020" name="Nature">
        <title>Six reference-quality genomes reveal evolution of bat adaptations.</title>
        <authorList>
            <person name="Jebb D."/>
            <person name="Huang Z."/>
            <person name="Pippel M."/>
            <person name="Hughes G.M."/>
            <person name="Lavrichenko K."/>
            <person name="Devanna P."/>
            <person name="Winkler S."/>
            <person name="Jermiin L.S."/>
            <person name="Skirmuntt E.C."/>
            <person name="Katzourakis A."/>
            <person name="Burkitt-Gray L."/>
            <person name="Ray D.A."/>
            <person name="Sullivan K.A.M."/>
            <person name="Roscito J.G."/>
            <person name="Kirilenko B.M."/>
            <person name="Davalos L.M."/>
            <person name="Corthals A.P."/>
            <person name="Power M.L."/>
            <person name="Jones G."/>
            <person name="Ransome R.D."/>
            <person name="Dechmann D.K.N."/>
            <person name="Locatelli A.G."/>
            <person name="Puechmaille S.J."/>
            <person name="Fedrigo O."/>
            <person name="Jarvis E.D."/>
            <person name="Hiller M."/>
            <person name="Vernes S.C."/>
            <person name="Myers E.W."/>
            <person name="Teeling E.C."/>
        </authorList>
    </citation>
    <scope>NUCLEOTIDE SEQUENCE [LARGE SCALE GENOMIC DNA]</scope>
    <source>
        <strain evidence="26">MPipKuh1</strain>
        <tissue evidence="26">Flight muscle</tissue>
    </source>
</reference>
<evidence type="ECO:0000256" key="15">
    <source>
        <dbReference type="ARBA" id="ARBA00023125"/>
    </source>
</evidence>
<evidence type="ECO:0000256" key="23">
    <source>
        <dbReference type="PROSITE-ProRule" id="PRU00175"/>
    </source>
</evidence>
<evidence type="ECO:0000256" key="16">
    <source>
        <dbReference type="ARBA" id="ARBA00023159"/>
    </source>
</evidence>
<name>A0A7J7RW61_PIPKU</name>
<evidence type="ECO:0000256" key="2">
    <source>
        <dbReference type="ARBA" id="ARBA00004322"/>
    </source>
</evidence>
<evidence type="ECO:0000256" key="4">
    <source>
        <dbReference type="ARBA" id="ARBA00004906"/>
    </source>
</evidence>
<dbReference type="GO" id="GO:0061630">
    <property type="term" value="F:ubiquitin protein ligase activity"/>
    <property type="evidence" value="ECO:0007669"/>
    <property type="project" value="UniProtKB-EC"/>
</dbReference>
<comment type="pathway">
    <text evidence="4">Protein modification; protein ubiquitination.</text>
</comment>
<evidence type="ECO:0000256" key="22">
    <source>
        <dbReference type="ARBA" id="ARBA00078875"/>
    </source>
</evidence>
<evidence type="ECO:0000256" key="18">
    <source>
        <dbReference type="ARBA" id="ARBA00023242"/>
    </source>
</evidence>
<evidence type="ECO:0000256" key="12">
    <source>
        <dbReference type="ARBA" id="ARBA00022833"/>
    </source>
</evidence>
<dbReference type="InterPro" id="IPR013083">
    <property type="entry name" value="Znf_RING/FYVE/PHD"/>
</dbReference>
<evidence type="ECO:0000256" key="13">
    <source>
        <dbReference type="ARBA" id="ARBA00022843"/>
    </source>
</evidence>
<dbReference type="Proteomes" id="UP000558488">
    <property type="component" value="Unassembled WGS sequence"/>
</dbReference>
<keyword evidence="17" id="KW-0804">Transcription</keyword>
<dbReference type="SMART" id="SM00184">
    <property type="entry name" value="RING"/>
    <property type="match status" value="1"/>
</dbReference>
<comment type="caution">
    <text evidence="26">The sequence shown here is derived from an EMBL/GenBank/DDBJ whole genome shotgun (WGS) entry which is preliminary data.</text>
</comment>
<dbReference type="GO" id="GO:0008270">
    <property type="term" value="F:zinc ion binding"/>
    <property type="evidence" value="ECO:0007669"/>
    <property type="project" value="UniProtKB-KW"/>
</dbReference>
<feature type="region of interest" description="Disordered" evidence="24">
    <location>
        <begin position="1"/>
        <end position="28"/>
    </location>
</feature>
<keyword evidence="8" id="KW-0808">Transferase</keyword>
<dbReference type="PROSITE" id="PS00518">
    <property type="entry name" value="ZF_RING_1"/>
    <property type="match status" value="1"/>
</dbReference>
<keyword evidence="16" id="KW-0010">Activator</keyword>
<dbReference type="EC" id="2.3.2.27" evidence="5"/>
<sequence length="283" mass="31088">MSTRKRRGGAVSSRQAQKRAREAASAPGMALEAEPIELVESAGDEIVDLTCESLEPVVVDLTHNDSVVIVDGERFRFRWVGWTADKASGRHRSDAVFRLAVRRGQAPSLACALVGMGFSWRDTGPPRAGGTAGVDRSLGLRLAFPWLEVGGGRGGPCPECGPLSERRRPRRNARRQRQDHADSCVVSSDDEELSRDRDVYVTTHTPRNAREETSPGLRPSGTVSCPICMDGYAEIVQNGRVIVSTECGHVFCSQCLRDSLKNANTCPTCRKKMSHKRYHPIYI</sequence>
<dbReference type="PANTHER" id="PTHR23041">
    <property type="entry name" value="RING FINGER DOMAIN-CONTAINING"/>
    <property type="match status" value="1"/>
</dbReference>
<evidence type="ECO:0000256" key="5">
    <source>
        <dbReference type="ARBA" id="ARBA00012483"/>
    </source>
</evidence>
<evidence type="ECO:0000256" key="8">
    <source>
        <dbReference type="ARBA" id="ARBA00022679"/>
    </source>
</evidence>
<dbReference type="InterPro" id="IPR001841">
    <property type="entry name" value="Znf_RING"/>
</dbReference>
<keyword evidence="27" id="KW-1185">Reference proteome</keyword>
<dbReference type="PROSITE" id="PS50089">
    <property type="entry name" value="ZF_RING_2"/>
    <property type="match status" value="1"/>
</dbReference>
<keyword evidence="12" id="KW-0862">Zinc</keyword>
<keyword evidence="15" id="KW-0238">DNA-binding</keyword>
<dbReference type="CDD" id="cd16533">
    <property type="entry name" value="RING-HC_RNF4"/>
    <property type="match status" value="1"/>
</dbReference>
<comment type="subcellular location">
    <subcellularLocation>
        <location evidence="3">Cytoplasm</location>
    </subcellularLocation>
    <subcellularLocation>
        <location evidence="2">Nucleus</location>
        <location evidence="2">PML body</location>
    </subcellularLocation>
</comment>
<evidence type="ECO:0000256" key="11">
    <source>
        <dbReference type="ARBA" id="ARBA00022786"/>
    </source>
</evidence>
<dbReference type="EMBL" id="JACAGB010000058">
    <property type="protein sequence ID" value="KAF6280204.1"/>
    <property type="molecule type" value="Genomic_DNA"/>
</dbReference>
<keyword evidence="7" id="KW-0597">Phosphoprotein</keyword>
<evidence type="ECO:0000256" key="17">
    <source>
        <dbReference type="ARBA" id="ARBA00023163"/>
    </source>
</evidence>
<evidence type="ECO:0000256" key="9">
    <source>
        <dbReference type="ARBA" id="ARBA00022723"/>
    </source>
</evidence>
<keyword evidence="10 23" id="KW-0863">Zinc-finger</keyword>
<dbReference type="GO" id="GO:0005737">
    <property type="term" value="C:cytoplasm"/>
    <property type="evidence" value="ECO:0007669"/>
    <property type="project" value="UniProtKB-SubCell"/>
</dbReference>
<dbReference type="PANTHER" id="PTHR23041:SF81">
    <property type="entry name" value="RING-TYPE E3 UBIQUITIN TRANSFERASE"/>
    <property type="match status" value="1"/>
</dbReference>
<evidence type="ECO:0000259" key="25">
    <source>
        <dbReference type="PROSITE" id="PS50089"/>
    </source>
</evidence>
<evidence type="ECO:0000256" key="14">
    <source>
        <dbReference type="ARBA" id="ARBA00023015"/>
    </source>
</evidence>
<feature type="domain" description="RING-type" evidence="25">
    <location>
        <begin position="225"/>
        <end position="270"/>
    </location>
</feature>
<proteinExistence type="predicted"/>
<evidence type="ECO:0000256" key="20">
    <source>
        <dbReference type="ARBA" id="ARBA00065359"/>
    </source>
</evidence>
<dbReference type="FunFam" id="3.30.40.10:FF:000173">
    <property type="entry name" value="E3 ubiquitin-protein ligase RNF4"/>
    <property type="match status" value="1"/>
</dbReference>
<comment type="function">
    <text evidence="19">E3 ubiquitin-protein ligase which binds polysumoylated chains covalently attached to proteins and mediates 'Lys-6'-, 'Lys-11'-, 'Lys-48'- and 'Lys-63'-linked polyubiquitination of those substrates and their subsequent targeting to the proteasome for degradation. Regulates the degradation of several proteins including PML and the transcriptional activator PEA3. Involved in chromosome alignment and spindle assembly, it regulates the kinetochore CENPH-CENPI-CENPK complex by targeting polysumoylated CENPI to proteasomal degradation. Regulates the cellular responses to hypoxia and heat shock through degradation of respectively EPAS1 and PARP1. Alternatively, it may also bind DNA/nucleosomes and have a more direct role in the regulation of transcription for instance enhancing basal transcription and steroid receptor-mediated transcriptional activation. Catalyzes ubiquitination of sumoylated PARP1 in response to PARP1 trapping to chromatin, leading to PARP1 removal from chromatin by VCP/p97.</text>
</comment>
<evidence type="ECO:0000256" key="24">
    <source>
        <dbReference type="SAM" id="MobiDB-lite"/>
    </source>
</evidence>
<dbReference type="InterPro" id="IPR043295">
    <property type="entry name" value="RING-HC_RNF4"/>
</dbReference>